<keyword evidence="3" id="KW-0378">Hydrolase</keyword>
<feature type="domain" description="Cathepsin propeptide inhibitor" evidence="9">
    <location>
        <begin position="29"/>
        <end position="89"/>
    </location>
</feature>
<dbReference type="InterPro" id="IPR038765">
    <property type="entry name" value="Papain-like_cys_pep_sf"/>
</dbReference>
<evidence type="ECO:0000259" key="9">
    <source>
        <dbReference type="SMART" id="SM00848"/>
    </source>
</evidence>
<dbReference type="FunFam" id="3.90.70.10:FF:000006">
    <property type="entry name" value="Cathepsin S"/>
    <property type="match status" value="1"/>
</dbReference>
<dbReference type="PROSITE" id="PS00639">
    <property type="entry name" value="THIOL_PROTEASE_HIS"/>
    <property type="match status" value="1"/>
</dbReference>
<evidence type="ECO:0000256" key="2">
    <source>
        <dbReference type="ARBA" id="ARBA00022670"/>
    </source>
</evidence>
<dbReference type="InterPro" id="IPR000668">
    <property type="entry name" value="Peptidase_C1A_C"/>
</dbReference>
<feature type="signal peptide" evidence="7">
    <location>
        <begin position="1"/>
        <end position="19"/>
    </location>
</feature>
<keyword evidence="11" id="KW-1185">Reference proteome</keyword>
<dbReference type="Pfam" id="PF08246">
    <property type="entry name" value="Inhibitor_I29"/>
    <property type="match status" value="1"/>
</dbReference>
<feature type="chain" id="PRO_5043763467" evidence="7">
    <location>
        <begin position="20"/>
        <end position="326"/>
    </location>
</feature>
<keyword evidence="2" id="KW-0645">Protease</keyword>
<organism evidence="10 11">
    <name type="scientific">Knipowitschia caucasica</name>
    <name type="common">Caucasian dwarf goby</name>
    <name type="synonym">Pomatoschistus caucasicus</name>
    <dbReference type="NCBI Taxonomy" id="637954"/>
    <lineage>
        <taxon>Eukaryota</taxon>
        <taxon>Metazoa</taxon>
        <taxon>Chordata</taxon>
        <taxon>Craniata</taxon>
        <taxon>Vertebrata</taxon>
        <taxon>Euteleostomi</taxon>
        <taxon>Actinopterygii</taxon>
        <taxon>Neopterygii</taxon>
        <taxon>Teleostei</taxon>
        <taxon>Neoteleostei</taxon>
        <taxon>Acanthomorphata</taxon>
        <taxon>Gobiaria</taxon>
        <taxon>Gobiiformes</taxon>
        <taxon>Gobioidei</taxon>
        <taxon>Gobiidae</taxon>
        <taxon>Gobiinae</taxon>
        <taxon>Knipowitschia</taxon>
    </lineage>
</organism>
<dbReference type="PROSITE" id="PS00640">
    <property type="entry name" value="THIOL_PROTEASE_ASN"/>
    <property type="match status" value="1"/>
</dbReference>
<dbReference type="InterPro" id="IPR000169">
    <property type="entry name" value="Pept_cys_AS"/>
</dbReference>
<evidence type="ECO:0000259" key="8">
    <source>
        <dbReference type="SMART" id="SM00645"/>
    </source>
</evidence>
<comment type="similarity">
    <text evidence="1">Belongs to the peptidase C1 family.</text>
</comment>
<keyword evidence="5" id="KW-0865">Zymogen</keyword>
<evidence type="ECO:0000256" key="7">
    <source>
        <dbReference type="SAM" id="SignalP"/>
    </source>
</evidence>
<gene>
    <name evidence="10" type="ORF">KC01_LOCUS38236</name>
</gene>
<evidence type="ECO:0000256" key="3">
    <source>
        <dbReference type="ARBA" id="ARBA00022801"/>
    </source>
</evidence>
<evidence type="ECO:0000256" key="1">
    <source>
        <dbReference type="ARBA" id="ARBA00008455"/>
    </source>
</evidence>
<evidence type="ECO:0000256" key="5">
    <source>
        <dbReference type="ARBA" id="ARBA00023145"/>
    </source>
</evidence>
<dbReference type="EMBL" id="OZ035829">
    <property type="protein sequence ID" value="CAL1611847.1"/>
    <property type="molecule type" value="Genomic_DNA"/>
</dbReference>
<dbReference type="CDD" id="cd02248">
    <property type="entry name" value="Peptidase_C1A"/>
    <property type="match status" value="1"/>
</dbReference>
<dbReference type="PROSITE" id="PS00139">
    <property type="entry name" value="THIOL_PROTEASE_CYS"/>
    <property type="match status" value="1"/>
</dbReference>
<evidence type="ECO:0000256" key="6">
    <source>
        <dbReference type="ARBA" id="ARBA00023157"/>
    </source>
</evidence>
<dbReference type="GO" id="GO:0008234">
    <property type="term" value="F:cysteine-type peptidase activity"/>
    <property type="evidence" value="ECO:0007669"/>
    <property type="project" value="UniProtKB-KW"/>
</dbReference>
<evidence type="ECO:0000313" key="11">
    <source>
        <dbReference type="Proteomes" id="UP001497482"/>
    </source>
</evidence>
<dbReference type="SMART" id="SM00848">
    <property type="entry name" value="Inhibitor_I29"/>
    <property type="match status" value="1"/>
</dbReference>
<dbReference type="InterPro" id="IPR025660">
    <property type="entry name" value="Pept_his_AS"/>
</dbReference>
<proteinExistence type="inferred from homology"/>
<reference evidence="10 11" key="1">
    <citation type="submission" date="2024-04" db="EMBL/GenBank/DDBJ databases">
        <authorList>
            <person name="Waldvogel A.-M."/>
            <person name="Schoenle A."/>
        </authorList>
    </citation>
    <scope>NUCLEOTIDE SEQUENCE [LARGE SCALE GENOMIC DNA]</scope>
</reference>
<name>A0AAV2MEP5_KNICA</name>
<dbReference type="Gene3D" id="3.90.70.10">
    <property type="entry name" value="Cysteine proteinases"/>
    <property type="match status" value="1"/>
</dbReference>
<dbReference type="GO" id="GO:0006508">
    <property type="term" value="P:proteolysis"/>
    <property type="evidence" value="ECO:0007669"/>
    <property type="project" value="UniProtKB-KW"/>
</dbReference>
<sequence>MHPAGTGLLLALLCAVAFADRNPDLDEHWKLWKNKYQRNYHNKVEEESRRALWEKNLWFINTHNLEASMGLHSYTVAMNQMGDLSTEEALQMYASLRIPEDLERPPSSFIDTDSSKLPLSVDWRKLGAVTNVKDQGRCGSCWAFSVVGAMEGHLFRTTGRLVDLSPQQLVSCCTDGNFGCQGGFMHKGFQCIIRRGLESEANYPYRGMNDVCRYNPQYVAANCSAFSFVPREETELQKAVATIGPISVGIYATPLIYYSSGIFSGPCAGQMNHGVVVVGYGTESGQDYWLVKNSWSSRWGEQGYFRLARNRGNLCGVASYATYCDI</sequence>
<protein>
    <submittedName>
        <fullName evidence="10">Uncharacterized protein</fullName>
    </submittedName>
</protein>
<accession>A0AAV2MEP5</accession>
<dbReference type="Proteomes" id="UP001497482">
    <property type="component" value="Chromosome 7"/>
</dbReference>
<dbReference type="InterPro" id="IPR013128">
    <property type="entry name" value="Peptidase_C1A"/>
</dbReference>
<evidence type="ECO:0000256" key="4">
    <source>
        <dbReference type="ARBA" id="ARBA00022807"/>
    </source>
</evidence>
<dbReference type="InterPro" id="IPR039417">
    <property type="entry name" value="Peptidase_C1A_papain-like"/>
</dbReference>
<dbReference type="PANTHER" id="PTHR12411">
    <property type="entry name" value="CYSTEINE PROTEASE FAMILY C1-RELATED"/>
    <property type="match status" value="1"/>
</dbReference>
<keyword evidence="4" id="KW-0788">Thiol protease</keyword>
<feature type="domain" description="Peptidase C1A papain C-terminal" evidence="8">
    <location>
        <begin position="117"/>
        <end position="325"/>
    </location>
</feature>
<keyword evidence="7" id="KW-0732">Signal</keyword>
<dbReference type="InterPro" id="IPR025661">
    <property type="entry name" value="Pept_asp_AS"/>
</dbReference>
<dbReference type="InterPro" id="IPR013201">
    <property type="entry name" value="Prot_inhib_I29"/>
</dbReference>
<evidence type="ECO:0000313" key="10">
    <source>
        <dbReference type="EMBL" id="CAL1611847.1"/>
    </source>
</evidence>
<dbReference type="AlphaFoldDB" id="A0AAV2MEP5"/>
<keyword evidence="6" id="KW-1015">Disulfide bond</keyword>
<dbReference type="SUPFAM" id="SSF54001">
    <property type="entry name" value="Cysteine proteinases"/>
    <property type="match status" value="1"/>
</dbReference>
<dbReference type="Pfam" id="PF00112">
    <property type="entry name" value="Peptidase_C1"/>
    <property type="match status" value="1"/>
</dbReference>
<dbReference type="SMART" id="SM00645">
    <property type="entry name" value="Pept_C1"/>
    <property type="match status" value="1"/>
</dbReference>
<dbReference type="PRINTS" id="PR00705">
    <property type="entry name" value="PAPAIN"/>
</dbReference>